<sequence length="427" mass="47182">MYFSRMTSIKLEAEMVQAELIAVGTELLMGQVVNTNTSYLARKCQENNINVYYHHIVGDNPERLAATFKQALKRSDLVILTGGLGPTEDDLTKQVVAKCLGRELRVDKEASENIRRFHQKLNREITQNNWRQAEYIDGSRILKNHNGLAVGDYFVDNGSSVILLPGPPSEMKMMFEREVLPIWQDTFKSNGVMRNKILRFYGIGESKLTTEIQDIIESQVNPTVASYVNDYEVSLRLTANASDDTSAAVLLRDTGKKIKERVGEYCFSDDQFESLEYAVVYYLTEKGLTISAAESLTAGLFQAMVADAPGASKVLTGGMVTYQTIEKERLLGIPEEIVDTFGVVSSECAAEMAKRVKEKTGSDIGVGLTGVAGPETQEGKEVGTVFIGLAYDDSVRVKELHLSGVRVAVRKKAVKEALNLVIKNIIA</sequence>
<evidence type="ECO:0000313" key="3">
    <source>
        <dbReference type="EMBL" id="HCS93191.1"/>
    </source>
</evidence>
<dbReference type="InterPro" id="IPR036425">
    <property type="entry name" value="MoaB/Mog-like_dom_sf"/>
</dbReference>
<dbReference type="Proteomes" id="UP000262195">
    <property type="component" value="Unassembled WGS sequence"/>
</dbReference>
<dbReference type="NCBIfam" id="TIGR00177">
    <property type="entry name" value="molyb_syn"/>
    <property type="match status" value="1"/>
</dbReference>
<evidence type="ECO:0000259" key="2">
    <source>
        <dbReference type="SMART" id="SM00852"/>
    </source>
</evidence>
<dbReference type="SUPFAM" id="SSF53218">
    <property type="entry name" value="Molybdenum cofactor biosynthesis proteins"/>
    <property type="match status" value="1"/>
</dbReference>
<dbReference type="HAMAP" id="MF_00226_B">
    <property type="entry name" value="CinA_B"/>
    <property type="match status" value="1"/>
</dbReference>
<evidence type="ECO:0000313" key="4">
    <source>
        <dbReference type="Proteomes" id="UP000262195"/>
    </source>
</evidence>
<dbReference type="Gene3D" id="3.40.980.10">
    <property type="entry name" value="MoaB/Mog-like domain"/>
    <property type="match status" value="1"/>
</dbReference>
<accession>A0A3D4S5G4</accession>
<dbReference type="Pfam" id="PF18146">
    <property type="entry name" value="CinA_KH"/>
    <property type="match status" value="1"/>
</dbReference>
<dbReference type="EMBL" id="DQHO01000003">
    <property type="protein sequence ID" value="HCS93191.1"/>
    <property type="molecule type" value="Genomic_DNA"/>
</dbReference>
<dbReference type="PANTHER" id="PTHR13939">
    <property type="entry name" value="NICOTINAMIDE-NUCLEOTIDE AMIDOHYDROLASE PNCC"/>
    <property type="match status" value="1"/>
</dbReference>
<comment type="similarity">
    <text evidence="1">Belongs to the CinA family.</text>
</comment>
<feature type="domain" description="MoaB/Mog" evidence="2">
    <location>
        <begin position="19"/>
        <end position="186"/>
    </location>
</feature>
<dbReference type="SUPFAM" id="SSF142433">
    <property type="entry name" value="CinA-like"/>
    <property type="match status" value="1"/>
</dbReference>
<evidence type="ECO:0000256" key="1">
    <source>
        <dbReference type="HAMAP-Rule" id="MF_00226"/>
    </source>
</evidence>
<dbReference type="InterPro" id="IPR001453">
    <property type="entry name" value="MoaB/Mog_dom"/>
</dbReference>
<dbReference type="PIRSF" id="PIRSF006728">
    <property type="entry name" value="CinA"/>
    <property type="match status" value="1"/>
</dbReference>
<dbReference type="Pfam" id="PF00994">
    <property type="entry name" value="MoCF_biosynth"/>
    <property type="match status" value="1"/>
</dbReference>
<protein>
    <recommendedName>
        <fullName evidence="1">Putative competence-damage inducible protein</fullName>
    </recommendedName>
</protein>
<dbReference type="InterPro" id="IPR050101">
    <property type="entry name" value="CinA"/>
</dbReference>
<name>A0A3D4S5G4_9ENTE</name>
<dbReference type="AlphaFoldDB" id="A0A3D4S5G4"/>
<dbReference type="Pfam" id="PF02464">
    <property type="entry name" value="CinA"/>
    <property type="match status" value="1"/>
</dbReference>
<reference evidence="3 4" key="1">
    <citation type="journal article" date="2018" name="Nat. Biotechnol.">
        <title>A standardized bacterial taxonomy based on genome phylogeny substantially revises the tree of life.</title>
        <authorList>
            <person name="Parks D.H."/>
            <person name="Chuvochina M."/>
            <person name="Waite D.W."/>
            <person name="Rinke C."/>
            <person name="Skarshewski A."/>
            <person name="Chaumeil P.A."/>
            <person name="Hugenholtz P."/>
        </authorList>
    </citation>
    <scope>NUCLEOTIDE SEQUENCE [LARGE SCALE GENOMIC DNA]</scope>
    <source>
        <strain evidence="3">UBA11306</strain>
    </source>
</reference>
<dbReference type="InterPro" id="IPR008136">
    <property type="entry name" value="CinA_C"/>
</dbReference>
<dbReference type="NCBIfam" id="TIGR00200">
    <property type="entry name" value="cinA_nterm"/>
    <property type="match status" value="1"/>
</dbReference>
<dbReference type="InterPro" id="IPR036653">
    <property type="entry name" value="CinA-like_C"/>
</dbReference>
<dbReference type="InterPro" id="IPR008135">
    <property type="entry name" value="Competence-induced_CinA"/>
</dbReference>
<dbReference type="NCBIfam" id="NF001813">
    <property type="entry name" value="PRK00549.1"/>
    <property type="match status" value="1"/>
</dbReference>
<dbReference type="PANTHER" id="PTHR13939:SF0">
    <property type="entry name" value="NMN AMIDOHYDROLASE-LIKE PROTEIN YFAY"/>
    <property type="match status" value="1"/>
</dbReference>
<dbReference type="STRING" id="1121105.GCA_000421665_00313"/>
<comment type="caution">
    <text evidence="3">The sequence shown here is derived from an EMBL/GenBank/DDBJ whole genome shotgun (WGS) entry which is preliminary data.</text>
</comment>
<dbReference type="InterPro" id="IPR041424">
    <property type="entry name" value="CinA_KH"/>
</dbReference>
<dbReference type="NCBIfam" id="TIGR00199">
    <property type="entry name" value="PncC_domain"/>
    <property type="match status" value="1"/>
</dbReference>
<organism evidence="3 4">
    <name type="scientific">Bavariicoccus seileri</name>
    <dbReference type="NCBI Taxonomy" id="549685"/>
    <lineage>
        <taxon>Bacteria</taxon>
        <taxon>Bacillati</taxon>
        <taxon>Bacillota</taxon>
        <taxon>Bacilli</taxon>
        <taxon>Lactobacillales</taxon>
        <taxon>Enterococcaceae</taxon>
        <taxon>Bavariicoccus</taxon>
    </lineage>
</organism>
<proteinExistence type="inferred from homology"/>
<gene>
    <name evidence="1" type="primary">cinA</name>
    <name evidence="3" type="ORF">DIW15_00595</name>
</gene>
<dbReference type="CDD" id="cd00885">
    <property type="entry name" value="cinA"/>
    <property type="match status" value="1"/>
</dbReference>
<dbReference type="Gene3D" id="3.30.70.2860">
    <property type="match status" value="1"/>
</dbReference>
<dbReference type="Gene3D" id="3.90.950.20">
    <property type="entry name" value="CinA-like"/>
    <property type="match status" value="1"/>
</dbReference>
<dbReference type="SMART" id="SM00852">
    <property type="entry name" value="MoCF_biosynth"/>
    <property type="match status" value="1"/>
</dbReference>